<dbReference type="RefSeq" id="WP_231869913.1">
    <property type="nucleotide sequence ID" value="NZ_LN831776.1"/>
</dbReference>
<dbReference type="KEGG" id="pri:PRIO_3254"/>
<dbReference type="PROSITE" id="PS50929">
    <property type="entry name" value="ABC_TM1F"/>
    <property type="match status" value="1"/>
</dbReference>
<dbReference type="Pfam" id="PF00664">
    <property type="entry name" value="ABC_membrane"/>
    <property type="match status" value="1"/>
</dbReference>
<accession>A0A0E4CWU2</accession>
<dbReference type="PANTHER" id="PTHR43394">
    <property type="entry name" value="ATP-DEPENDENT PERMEASE MDL1, MITOCHONDRIAL"/>
    <property type="match status" value="1"/>
</dbReference>
<keyword evidence="2 5" id="KW-0812">Transmembrane</keyword>
<reference evidence="8" key="1">
    <citation type="submission" date="2015-03" db="EMBL/GenBank/DDBJ databases">
        <authorList>
            <person name="Wibberg D."/>
        </authorList>
    </citation>
    <scope>NUCLEOTIDE SEQUENCE [LARGE SCALE GENOMIC DNA]</scope>
</reference>
<evidence type="ECO:0000313" key="8">
    <source>
        <dbReference type="Proteomes" id="UP000033163"/>
    </source>
</evidence>
<sequence length="337" mass="36985">MLKLIRFLKPYRLGALLGPLFMLLEVTMDLLQPRLMESIVNDGVAAGNLGHITQTGLLMLAAAAVGLIGGVCCTIFSTIASQNFAGDLRQAMFEKVQSFSIRNMERFESGSIVTRLTGDVVQLQNMVLMSLRMFPRQIFQFTGSLIMAVLISPQLTLILLVMIPLVLLLLTVFTRKSIPLYGDVQHKLDRLNLAMQENLSGILVVKAFVRSEYEELRFEGSNSRFLQASLKAARLMALNTPLVSMILNFSVVAALWYGGVLSGKGLLSVGELAAFLTYITKLLFATLGMGGQLMTLSRAKASADRINEVLDTPRIERTAGYCRAIRNRMPKTTSAAG</sequence>
<dbReference type="EMBL" id="LN831776">
    <property type="protein sequence ID" value="CQR55657.1"/>
    <property type="molecule type" value="Genomic_DNA"/>
</dbReference>
<evidence type="ECO:0000256" key="3">
    <source>
        <dbReference type="ARBA" id="ARBA00022989"/>
    </source>
</evidence>
<evidence type="ECO:0000256" key="1">
    <source>
        <dbReference type="ARBA" id="ARBA00004651"/>
    </source>
</evidence>
<keyword evidence="4 5" id="KW-0472">Membrane</keyword>
<dbReference type="PANTHER" id="PTHR43394:SF1">
    <property type="entry name" value="ATP-BINDING CASSETTE SUB-FAMILY B MEMBER 10, MITOCHONDRIAL"/>
    <property type="match status" value="1"/>
</dbReference>
<evidence type="ECO:0000256" key="4">
    <source>
        <dbReference type="ARBA" id="ARBA00023136"/>
    </source>
</evidence>
<proteinExistence type="predicted"/>
<dbReference type="GO" id="GO:0005524">
    <property type="term" value="F:ATP binding"/>
    <property type="evidence" value="ECO:0007669"/>
    <property type="project" value="InterPro"/>
</dbReference>
<comment type="subcellular location">
    <subcellularLocation>
        <location evidence="1">Cell membrane</location>
        <topology evidence="1">Multi-pass membrane protein</topology>
    </subcellularLocation>
</comment>
<organism evidence="7 8">
    <name type="scientific">Paenibacillus riograndensis SBR5</name>
    <dbReference type="NCBI Taxonomy" id="1073571"/>
    <lineage>
        <taxon>Bacteria</taxon>
        <taxon>Bacillati</taxon>
        <taxon>Bacillota</taxon>
        <taxon>Bacilli</taxon>
        <taxon>Bacillales</taxon>
        <taxon>Paenibacillaceae</taxon>
        <taxon>Paenibacillus</taxon>
        <taxon>Paenibacillus sonchi group</taxon>
    </lineage>
</organism>
<feature type="transmembrane region" description="Helical" evidence="5">
    <location>
        <begin position="57"/>
        <end position="80"/>
    </location>
</feature>
<name>A0A0E4CWU2_9BACL</name>
<keyword evidence="3 5" id="KW-1133">Transmembrane helix</keyword>
<evidence type="ECO:0000256" key="5">
    <source>
        <dbReference type="SAM" id="Phobius"/>
    </source>
</evidence>
<dbReference type="PATRIC" id="fig|1073571.4.peg.3476"/>
<feature type="transmembrane region" description="Helical" evidence="5">
    <location>
        <begin position="269"/>
        <end position="290"/>
    </location>
</feature>
<dbReference type="SUPFAM" id="SSF90123">
    <property type="entry name" value="ABC transporter transmembrane region"/>
    <property type="match status" value="1"/>
</dbReference>
<dbReference type="Gene3D" id="1.20.1560.10">
    <property type="entry name" value="ABC transporter type 1, transmembrane domain"/>
    <property type="match status" value="1"/>
</dbReference>
<evidence type="ECO:0000259" key="6">
    <source>
        <dbReference type="PROSITE" id="PS50929"/>
    </source>
</evidence>
<dbReference type="HOGENOM" id="CLU_000604_52_0_9"/>
<dbReference type="CDD" id="cd18548">
    <property type="entry name" value="ABC_6TM_Tm287_like"/>
    <property type="match status" value="1"/>
</dbReference>
<dbReference type="GO" id="GO:0015421">
    <property type="term" value="F:ABC-type oligopeptide transporter activity"/>
    <property type="evidence" value="ECO:0007669"/>
    <property type="project" value="TreeGrafter"/>
</dbReference>
<evidence type="ECO:0000256" key="2">
    <source>
        <dbReference type="ARBA" id="ARBA00022692"/>
    </source>
</evidence>
<dbReference type="InterPro" id="IPR039421">
    <property type="entry name" value="Type_1_exporter"/>
</dbReference>
<dbReference type="GO" id="GO:0005886">
    <property type="term" value="C:plasma membrane"/>
    <property type="evidence" value="ECO:0007669"/>
    <property type="project" value="UniProtKB-SubCell"/>
</dbReference>
<protein>
    <submittedName>
        <fullName evidence="7">ABC transporter</fullName>
    </submittedName>
</protein>
<dbReference type="AlphaFoldDB" id="A0A0E4CWU2"/>
<feature type="transmembrane region" description="Helical" evidence="5">
    <location>
        <begin position="157"/>
        <end position="174"/>
    </location>
</feature>
<gene>
    <name evidence="7" type="ORF">PRIO_3254</name>
</gene>
<dbReference type="InterPro" id="IPR011527">
    <property type="entry name" value="ABC1_TM_dom"/>
</dbReference>
<feature type="transmembrane region" description="Helical" evidence="5">
    <location>
        <begin position="235"/>
        <end position="257"/>
    </location>
</feature>
<dbReference type="Proteomes" id="UP000033163">
    <property type="component" value="Chromosome I"/>
</dbReference>
<dbReference type="InterPro" id="IPR036640">
    <property type="entry name" value="ABC1_TM_sf"/>
</dbReference>
<feature type="domain" description="ABC transmembrane type-1" evidence="6">
    <location>
        <begin position="16"/>
        <end position="298"/>
    </location>
</feature>
<evidence type="ECO:0000313" key="7">
    <source>
        <dbReference type="EMBL" id="CQR55657.1"/>
    </source>
</evidence>